<dbReference type="Gene3D" id="3.30.710.10">
    <property type="entry name" value="Potassium Channel Kv1.1, Chain A"/>
    <property type="match status" value="1"/>
</dbReference>
<evidence type="ECO:0000313" key="1">
    <source>
        <dbReference type="EMBL" id="KAF2667501.1"/>
    </source>
</evidence>
<keyword evidence="2" id="KW-1185">Reference proteome</keyword>
<organism evidence="1 2">
    <name type="scientific">Microthyrium microscopicum</name>
    <dbReference type="NCBI Taxonomy" id="703497"/>
    <lineage>
        <taxon>Eukaryota</taxon>
        <taxon>Fungi</taxon>
        <taxon>Dikarya</taxon>
        <taxon>Ascomycota</taxon>
        <taxon>Pezizomycotina</taxon>
        <taxon>Dothideomycetes</taxon>
        <taxon>Dothideomycetes incertae sedis</taxon>
        <taxon>Microthyriales</taxon>
        <taxon>Microthyriaceae</taxon>
        <taxon>Microthyrium</taxon>
    </lineage>
</organism>
<reference evidence="1" key="1">
    <citation type="journal article" date="2020" name="Stud. Mycol.">
        <title>101 Dothideomycetes genomes: a test case for predicting lifestyles and emergence of pathogens.</title>
        <authorList>
            <person name="Haridas S."/>
            <person name="Albert R."/>
            <person name="Binder M."/>
            <person name="Bloem J."/>
            <person name="Labutti K."/>
            <person name="Salamov A."/>
            <person name="Andreopoulos B."/>
            <person name="Baker S."/>
            <person name="Barry K."/>
            <person name="Bills G."/>
            <person name="Bluhm B."/>
            <person name="Cannon C."/>
            <person name="Castanera R."/>
            <person name="Culley D."/>
            <person name="Daum C."/>
            <person name="Ezra D."/>
            <person name="Gonzalez J."/>
            <person name="Henrissat B."/>
            <person name="Kuo A."/>
            <person name="Liang C."/>
            <person name="Lipzen A."/>
            <person name="Lutzoni F."/>
            <person name="Magnuson J."/>
            <person name="Mondo S."/>
            <person name="Nolan M."/>
            <person name="Ohm R."/>
            <person name="Pangilinan J."/>
            <person name="Park H.-J."/>
            <person name="Ramirez L."/>
            <person name="Alfaro M."/>
            <person name="Sun H."/>
            <person name="Tritt A."/>
            <person name="Yoshinaga Y."/>
            <person name="Zwiers L.-H."/>
            <person name="Turgeon B."/>
            <person name="Goodwin S."/>
            <person name="Spatafora J."/>
            <person name="Crous P."/>
            <person name="Grigoriev I."/>
        </authorList>
    </citation>
    <scope>NUCLEOTIDE SEQUENCE</scope>
    <source>
        <strain evidence="1">CBS 115976</strain>
    </source>
</reference>
<evidence type="ECO:0008006" key="3">
    <source>
        <dbReference type="Google" id="ProtNLM"/>
    </source>
</evidence>
<gene>
    <name evidence="1" type="ORF">BT63DRAFT_426363</name>
</gene>
<dbReference type="InterPro" id="IPR011333">
    <property type="entry name" value="SKP1/BTB/POZ_sf"/>
</dbReference>
<name>A0A6A6U7D6_9PEZI</name>
<dbReference type="EMBL" id="MU004237">
    <property type="protein sequence ID" value="KAF2667501.1"/>
    <property type="molecule type" value="Genomic_DNA"/>
</dbReference>
<protein>
    <recommendedName>
        <fullName evidence="3">BTB domain-containing protein</fullName>
    </recommendedName>
</protein>
<dbReference type="AlphaFoldDB" id="A0A6A6U7D6"/>
<dbReference type="OrthoDB" id="3647693at2759"/>
<proteinExistence type="predicted"/>
<sequence length="415" mass="46709">MEGLLQDAPKQLAPASECLPIEILDSDGDVDLYVEKKGKIRVSSKLLALHSPVLHRLLYGSFREAVDFANSTGKIYELNLPEDYYHGMLTLCKVFYHRQELPPNLEPVISYPGRMDYSAHDAQQAAVLKAQNKSRTFEYEMYKKSLQFRDFVLTCDKYQSTPVCSLYISSWLDSLMSHCEGAKWNNRPTPLAPFTIAECAVILRATGLYRRATKWIIQYTYANEQGTGFAYDIGSEHSLLPATFENEIMSAKAAYLGQISKETNRIVGHLSKVAALSLPYFDEKYLLSSEAELPSRPMHGHTDGDIPASNIDDDEGGYSWTTDYTPGLHDIALLTDFMGQMVALGVGSFAIKFRSLEENLQAVSCLAFWPAWQAMNSSDHADSCNACHIKIEEEVYKIFETIRGQIDGLEPPYWE</sequence>
<evidence type="ECO:0000313" key="2">
    <source>
        <dbReference type="Proteomes" id="UP000799302"/>
    </source>
</evidence>
<dbReference type="Proteomes" id="UP000799302">
    <property type="component" value="Unassembled WGS sequence"/>
</dbReference>
<accession>A0A6A6U7D6</accession>